<dbReference type="GO" id="GO:0045144">
    <property type="term" value="P:meiotic sister chromatid segregation"/>
    <property type="evidence" value="ECO:0007669"/>
    <property type="project" value="TreeGrafter"/>
</dbReference>
<dbReference type="GO" id="GO:0051315">
    <property type="term" value="P:attachment of mitotic spindle microtubules to kinetochore"/>
    <property type="evidence" value="ECO:0007669"/>
    <property type="project" value="TreeGrafter"/>
</dbReference>
<dbReference type="GO" id="GO:0034506">
    <property type="term" value="C:chromosome, centromeric core domain"/>
    <property type="evidence" value="ECO:0007669"/>
    <property type="project" value="TreeGrafter"/>
</dbReference>
<reference evidence="3" key="1">
    <citation type="submission" date="2020-12" db="EMBL/GenBank/DDBJ databases">
        <title>Metabolic potential, ecology and presence of endohyphal bacteria is reflected in genomic diversity of Mucoromycotina.</title>
        <authorList>
            <person name="Muszewska A."/>
            <person name="Okrasinska A."/>
            <person name="Steczkiewicz K."/>
            <person name="Drgas O."/>
            <person name="Orlowska M."/>
            <person name="Perlinska-Lenart U."/>
            <person name="Aleksandrzak-Piekarczyk T."/>
            <person name="Szatraj K."/>
            <person name="Zielenkiewicz U."/>
            <person name="Pilsyk S."/>
            <person name="Malc E."/>
            <person name="Mieczkowski P."/>
            <person name="Kruszewska J.S."/>
            <person name="Biernat P."/>
            <person name="Pawlowska J."/>
        </authorList>
    </citation>
    <scope>NUCLEOTIDE SEQUENCE</scope>
    <source>
        <strain evidence="3">CBS 226.32</strain>
    </source>
</reference>
<dbReference type="AlphaFoldDB" id="A0A8H7UU32"/>
<evidence type="ECO:0000313" key="3">
    <source>
        <dbReference type="EMBL" id="KAG2190884.1"/>
    </source>
</evidence>
<sequence>MAGEPSTQNTLDIMSRDMAQQEAMSLPRKRLTSNRISLTRPKKIHQDIRNTNTPPQGTANDSLRLIDTSFETMPPPRRRTVQLNEIVTSSNHKENIITSSSYVNNDGNNNRNELNRKRVTLNDDDFPHAKDPKLYNSIEMDRKDELFAPSTSRDDRLYNQELREAQELIQLYKNQLIEKTLQYDELLHARTTKQEEALENFAEWRQPTEEGYLALRDQVEEFLSKDKDIEPLLTSNHHQQQDDTVELKALVSQLQAELEKKNAELKEKSKATIDEPRLVVDLYEDLTGVIVREIKKGDGTTAYKCVIAGKNGTFQFALSIGRGKNAYVYYSPSLDRQRDSRLLSTFPNFLKEEIEFERDNLPTFFSRLSNLLN</sequence>
<dbReference type="GO" id="GO:0072686">
    <property type="term" value="C:mitotic spindle"/>
    <property type="evidence" value="ECO:0007669"/>
    <property type="project" value="TreeGrafter"/>
</dbReference>
<accession>A0A8H7UU32</accession>
<dbReference type="GO" id="GO:0033551">
    <property type="term" value="C:monopolin complex"/>
    <property type="evidence" value="ECO:0007669"/>
    <property type="project" value="InterPro"/>
</dbReference>
<dbReference type="Gene3D" id="3.90.1150.80">
    <property type="match status" value="1"/>
</dbReference>
<dbReference type="PANTHER" id="PTHR28006">
    <property type="entry name" value="MONOPOLIN COMPLEX SUBUNIT CSM1"/>
    <property type="match status" value="1"/>
</dbReference>
<protein>
    <recommendedName>
        <fullName evidence="2">Monopolin complex subunit Csm1/Pcs1 C-terminal domain-containing protein</fullName>
    </recommendedName>
</protein>
<evidence type="ECO:0000259" key="2">
    <source>
        <dbReference type="Pfam" id="PF12539"/>
    </source>
</evidence>
<gene>
    <name evidence="3" type="ORF">INT46_003170</name>
</gene>
<dbReference type="PANTHER" id="PTHR28006:SF1">
    <property type="entry name" value="MONOPOLIN COMPLEX SUBUNIT CSM1"/>
    <property type="match status" value="1"/>
</dbReference>
<dbReference type="GO" id="GO:0005730">
    <property type="term" value="C:nucleolus"/>
    <property type="evidence" value="ECO:0007669"/>
    <property type="project" value="TreeGrafter"/>
</dbReference>
<dbReference type="InterPro" id="IPR020981">
    <property type="entry name" value="Csm1/Pcs1_C"/>
</dbReference>
<evidence type="ECO:0000313" key="4">
    <source>
        <dbReference type="Proteomes" id="UP000650833"/>
    </source>
</evidence>
<proteinExistence type="predicted"/>
<feature type="coiled-coil region" evidence="1">
    <location>
        <begin position="244"/>
        <end position="275"/>
    </location>
</feature>
<dbReference type="InterPro" id="IPR038608">
    <property type="entry name" value="Csm1/Pcs1_C_sf"/>
</dbReference>
<name>A0A8H7UU32_9FUNG</name>
<dbReference type="EMBL" id="JAEPRC010000896">
    <property type="protein sequence ID" value="KAG2190884.1"/>
    <property type="molecule type" value="Genomic_DNA"/>
</dbReference>
<keyword evidence="1" id="KW-0175">Coiled coil</keyword>
<dbReference type="CDD" id="cd23787">
    <property type="entry name" value="RWD_CSM1"/>
    <property type="match status" value="1"/>
</dbReference>
<evidence type="ECO:0000256" key="1">
    <source>
        <dbReference type="SAM" id="Coils"/>
    </source>
</evidence>
<dbReference type="GO" id="GO:1990644">
    <property type="term" value="F:microtubule site clamp"/>
    <property type="evidence" value="ECO:0007669"/>
    <property type="project" value="TreeGrafter"/>
</dbReference>
<dbReference type="InterPro" id="IPR040349">
    <property type="entry name" value="Csm1/Pcs1"/>
</dbReference>
<dbReference type="Pfam" id="PF12539">
    <property type="entry name" value="Csm1"/>
    <property type="match status" value="1"/>
</dbReference>
<keyword evidence="4" id="KW-1185">Reference proteome</keyword>
<feature type="coiled-coil region" evidence="1">
    <location>
        <begin position="155"/>
        <end position="182"/>
    </location>
</feature>
<feature type="domain" description="Monopolin complex subunit Csm1/Pcs1 C-terminal" evidence="2">
    <location>
        <begin position="278"/>
        <end position="359"/>
    </location>
</feature>
<dbReference type="Proteomes" id="UP000650833">
    <property type="component" value="Unassembled WGS sequence"/>
</dbReference>
<comment type="caution">
    <text evidence="3">The sequence shown here is derived from an EMBL/GenBank/DDBJ whole genome shotgun (WGS) entry which is preliminary data.</text>
</comment>
<organism evidence="3 4">
    <name type="scientific">Mucor plumbeus</name>
    <dbReference type="NCBI Taxonomy" id="97098"/>
    <lineage>
        <taxon>Eukaryota</taxon>
        <taxon>Fungi</taxon>
        <taxon>Fungi incertae sedis</taxon>
        <taxon>Mucoromycota</taxon>
        <taxon>Mucoromycotina</taxon>
        <taxon>Mucoromycetes</taxon>
        <taxon>Mucorales</taxon>
        <taxon>Mucorineae</taxon>
        <taxon>Mucoraceae</taxon>
        <taxon>Mucor</taxon>
    </lineage>
</organism>
<dbReference type="OrthoDB" id="2431049at2759"/>